<evidence type="ECO:0000313" key="3">
    <source>
        <dbReference type="EMBL" id="EAS03305.2"/>
    </source>
</evidence>
<dbReference type="eggNOG" id="ENOG502T2TF">
    <property type="taxonomic scope" value="Eukaryota"/>
</dbReference>
<protein>
    <submittedName>
        <fullName evidence="3">Uncharacterized protein</fullName>
    </submittedName>
</protein>
<name>I7M3K4_TETTS</name>
<keyword evidence="4" id="KW-1185">Reference proteome</keyword>
<dbReference type="SMART" id="SM00185">
    <property type="entry name" value="ARM"/>
    <property type="match status" value="5"/>
</dbReference>
<gene>
    <name evidence="3" type="ORF">TTHERM_00537400</name>
</gene>
<dbReference type="Gene3D" id="1.25.10.10">
    <property type="entry name" value="Leucine-rich Repeat Variant"/>
    <property type="match status" value="3"/>
</dbReference>
<feature type="region of interest" description="Disordered" evidence="2">
    <location>
        <begin position="614"/>
        <end position="652"/>
    </location>
</feature>
<dbReference type="InterPro" id="IPR011989">
    <property type="entry name" value="ARM-like"/>
</dbReference>
<dbReference type="EMBL" id="GG662495">
    <property type="protein sequence ID" value="EAS03305.2"/>
    <property type="molecule type" value="Genomic_DNA"/>
</dbReference>
<evidence type="ECO:0000313" key="4">
    <source>
        <dbReference type="Proteomes" id="UP000009168"/>
    </source>
</evidence>
<dbReference type="KEGG" id="tet:TTHERM_00537400"/>
<dbReference type="RefSeq" id="XP_001023550.2">
    <property type="nucleotide sequence ID" value="XM_001023550.3"/>
</dbReference>
<sequence>MVYKIPKKSFFLAQDAVCIAKEFQTNLVALQDLQTDENYYKLLCSIDLTSYLSCVPNLAEAILKKSEGDLTIKIDLILKKIKNWQDSDNKNNLSQSIARLFQSILQVQSLKLEMTQKKMQEYINNQPYEKVSILETITYALKRISNPISIENALRSFKIYLHYQEFRKKSGENDYPEFLNRGAIKEERILKQWENLIFASFISIQHLCNNNSAYIRVIDILLFITQLDDTLRLEIIKQSGIRILLLKLKEDKNLTSDSARKTLTLLRDLCYKDSSAASLLGHHEIEENMLIVLRKFRGDREIENLVSQTLEQTIFGFDLDIQNFNENMMNAMQKLKEYAASPIDKEDLEKAQNNIQIIQFYSLMQVFTRKLISLQVHDLLYEIIRKELELKQEILNEHQVFLEHERILADSLVILKKVLLLPENASTDKNAKEDVPKKLVNNLLPNLILIIKWKTDMKEVIVNSLDCLKIFTNNENTKQGSIKLAVQSNIQEQLTILKDIYKDDYKMVKTINNLYFLFAKVVGEFANSLQKTSMVSNLVKLFQSKQAQNKTEVKRNLEYLNNLAEIPSTAKTIIEQGGIKFIQNYLKEENKDTKKTFLAESEGIEEHVYNLADGNDDQDEEEEIHAENREEELRKEESQLETYNTQAGSKEPSNPVEILRKLIQNHTEELQKFINQEIILEVLKYLRLQAQNKDAVFATLRVLQSCAEEEKTLMILNENKALESIFIALNQHPTDNDICSLSGLILGKLGADQIADEVKSQYKEMGDTFNPKDEDMIESIRQANIYLGNLLTYTPEDESDEIIEKNKSVIQALDKIMVKGLPSNFMVSLLLLIMRLCNQGEQTKQMLRESGIPKKIIDFMFEESRNSESGRLVEFCMEDLYSMIGGSSSENLLNCLDSQDGQEIEIETDEIKKEYLQPIDKLLNSQKVLEVIVQQLTFLPRETFNTSKQTQAKIYSRILRSQQLLARLIECDHETFAQQIYQLIGEEKIISLWNNLIQEDRSIPIKSTAFFNLGRLVSNLAKYNQTFFLKFSSQNQMNYVVETLLNAKINQDFINNLHEQITLKNTLQFIERFLNNQFDKTRLVDANIPSTSFKIFQRLTSLSQEDFESSGLICLLLKQTSEIIELQIEDSILAYDLSKYNLISSIINFLSKFATENTSQYQREDDPQNTEDIVASEGLVERAIESCYKLLNTTLNQNKFSTYASKIYTENSPIALVSCQYKISAYALTKTLQILYGLIVCYDNTTALMFNEPFEEISSNTKFSKDIKLAQTVVKQYPKIPVLTMLLKDLNQVQSLLLSGDLKGLQKIKDHIYGNLFIEEKIEEQMKGIVEKVEQYAEQIKQEEVKKNEQKEIMFEDIKNDDLWEQNLANPDTDIIKILDKISIALEKFSMDVANNNYVVSKDQENLIIKLLQTIRSITIDDNTALKVHKMGITDNLLNLLIVVESFFDDSFAYHIGNTLSHLTKFIKALKKVENEIDFIESIKIFLSFILEENSKNPSIQTIQRYKKTALEILETLKNITAVESQIRQFVTNKGVDQCIYLFEKSLDIIEILIKVVDILDKLAYCNKDALESCAKKITPYINVYCEKHSKNVDSMLGFALLGGTLCRNENSQNLLGSDKFHLTIINGLSRFPNNKILATNSFYALSGLAYNNKANCAEIMKTDILNIIKEQIKEFMVEHQVIETICSLLSNLTFKNEDVKRKLGEVGIVDLLGKIFSYYANQRVLSSKTTKQVLRAIGNSSLTIENATRIVKSNFVGLSTIIIEKMKYEEEGDVLRYCIDVIGNLSSHQDSINNENTQQMFKDGALDLILKVIKKNELNTDIISSCIDAIDGLVQNKLISVVAAENDAVSVIMKIIKSQIWNENTVLKGTRVLANISNTKQNIDQFLKIEMPLFIGSVLKNLDKPNDKIINYCFRILNRIASEKAKDKQLLQSGLIEALGEGLSHSQINPDCIFNYISLLKSIAKIPDAVQIIGEKSIANAILRANENKGNNEILGISIVLIERVLKCKAAVNNIVESGGFEILIHVIKLQKTVDVQLCIAALNCMNIIIAMDEKFRQQAQSFEQELNQLRSKAKDSKIAQHIDQCIFAILNKKESAEISKELRASIIENQKLTQEQKEFLVQGVNVRLYRAEGSFKNAVVCLDNDLKIVYAYKRGGEQKPKYKFALSEVTDYKFNYIEKNKVWELSTFSRAGGLFIKKPIPAQCCSIYGPSYNNERKMICFETTDVATKIKFQQAFLIALDIAKAQADSTYKEN</sequence>
<evidence type="ECO:0000256" key="2">
    <source>
        <dbReference type="SAM" id="MobiDB-lite"/>
    </source>
</evidence>
<feature type="compositionally biased region" description="Basic and acidic residues" evidence="2">
    <location>
        <begin position="625"/>
        <end position="638"/>
    </location>
</feature>
<dbReference type="InterPro" id="IPR016024">
    <property type="entry name" value="ARM-type_fold"/>
</dbReference>
<evidence type="ECO:0000256" key="1">
    <source>
        <dbReference type="SAM" id="Coils"/>
    </source>
</evidence>
<reference evidence="4" key="1">
    <citation type="journal article" date="2006" name="PLoS Biol.">
        <title>Macronuclear genome sequence of the ciliate Tetrahymena thermophila, a model eukaryote.</title>
        <authorList>
            <person name="Eisen J.A."/>
            <person name="Coyne R.S."/>
            <person name="Wu M."/>
            <person name="Wu D."/>
            <person name="Thiagarajan M."/>
            <person name="Wortman J.R."/>
            <person name="Badger J.H."/>
            <person name="Ren Q."/>
            <person name="Amedeo P."/>
            <person name="Jones K.M."/>
            <person name="Tallon L.J."/>
            <person name="Delcher A.L."/>
            <person name="Salzberg S.L."/>
            <person name="Silva J.C."/>
            <person name="Haas B.J."/>
            <person name="Majoros W.H."/>
            <person name="Farzad M."/>
            <person name="Carlton J.M."/>
            <person name="Smith R.K. Jr."/>
            <person name="Garg J."/>
            <person name="Pearlman R.E."/>
            <person name="Karrer K.M."/>
            <person name="Sun L."/>
            <person name="Manning G."/>
            <person name="Elde N.C."/>
            <person name="Turkewitz A.P."/>
            <person name="Asai D.J."/>
            <person name="Wilkes D.E."/>
            <person name="Wang Y."/>
            <person name="Cai H."/>
            <person name="Collins K."/>
            <person name="Stewart B.A."/>
            <person name="Lee S.R."/>
            <person name="Wilamowska K."/>
            <person name="Weinberg Z."/>
            <person name="Ruzzo W.L."/>
            <person name="Wloga D."/>
            <person name="Gaertig J."/>
            <person name="Frankel J."/>
            <person name="Tsao C.-C."/>
            <person name="Gorovsky M.A."/>
            <person name="Keeling P.J."/>
            <person name="Waller R.F."/>
            <person name="Patron N.J."/>
            <person name="Cherry J.M."/>
            <person name="Stover N.A."/>
            <person name="Krieger C.J."/>
            <person name="del Toro C."/>
            <person name="Ryder H.F."/>
            <person name="Williamson S.C."/>
            <person name="Barbeau R.A."/>
            <person name="Hamilton E.P."/>
            <person name="Orias E."/>
        </authorList>
    </citation>
    <scope>NUCLEOTIDE SEQUENCE [LARGE SCALE GENOMIC DNA]</scope>
    <source>
        <strain evidence="4">SB210</strain>
    </source>
</reference>
<dbReference type="GeneID" id="7842693"/>
<dbReference type="SUPFAM" id="SSF48371">
    <property type="entry name" value="ARM repeat"/>
    <property type="match status" value="2"/>
</dbReference>
<feature type="compositionally biased region" description="Acidic residues" evidence="2">
    <location>
        <begin position="614"/>
        <end position="624"/>
    </location>
</feature>
<keyword evidence="1" id="KW-0175">Coiled coil</keyword>
<organism evidence="3 4">
    <name type="scientific">Tetrahymena thermophila (strain SB210)</name>
    <dbReference type="NCBI Taxonomy" id="312017"/>
    <lineage>
        <taxon>Eukaryota</taxon>
        <taxon>Sar</taxon>
        <taxon>Alveolata</taxon>
        <taxon>Ciliophora</taxon>
        <taxon>Intramacronucleata</taxon>
        <taxon>Oligohymenophorea</taxon>
        <taxon>Hymenostomatida</taxon>
        <taxon>Tetrahymenina</taxon>
        <taxon>Tetrahymenidae</taxon>
        <taxon>Tetrahymena</taxon>
    </lineage>
</organism>
<proteinExistence type="predicted"/>
<dbReference type="InterPro" id="IPR000225">
    <property type="entry name" value="Armadillo"/>
</dbReference>
<feature type="compositionally biased region" description="Polar residues" evidence="2">
    <location>
        <begin position="642"/>
        <end position="652"/>
    </location>
</feature>
<feature type="coiled-coil region" evidence="1">
    <location>
        <begin position="1319"/>
        <end position="1353"/>
    </location>
</feature>
<dbReference type="Proteomes" id="UP000009168">
    <property type="component" value="Unassembled WGS sequence"/>
</dbReference>
<feature type="coiled-coil region" evidence="1">
    <location>
        <begin position="2054"/>
        <end position="2081"/>
    </location>
</feature>
<dbReference type="OrthoDB" id="10636825at2759"/>
<accession>I7M3K4</accession>
<dbReference type="InParanoid" id="I7M3K4"/>